<dbReference type="CDD" id="cd02440">
    <property type="entry name" value="AdoMet_MTases"/>
    <property type="match status" value="1"/>
</dbReference>
<evidence type="ECO:0000256" key="7">
    <source>
        <dbReference type="ARBA" id="ARBA00022691"/>
    </source>
</evidence>
<comment type="catalytic activity">
    <reaction evidence="8">
        <text>[protein]-L-isoaspartate + S-adenosyl-L-methionine = [protein]-L-isoaspartate alpha-methyl ester + S-adenosyl-L-homocysteine</text>
        <dbReference type="Rhea" id="RHEA:12705"/>
        <dbReference type="Rhea" id="RHEA-COMP:12143"/>
        <dbReference type="Rhea" id="RHEA-COMP:12144"/>
        <dbReference type="ChEBI" id="CHEBI:57856"/>
        <dbReference type="ChEBI" id="CHEBI:59789"/>
        <dbReference type="ChEBI" id="CHEBI:90596"/>
        <dbReference type="ChEBI" id="CHEBI:90598"/>
        <dbReference type="EC" id="2.1.1.77"/>
    </reaction>
    <physiologicalReaction direction="left-to-right" evidence="8">
        <dbReference type="Rhea" id="RHEA:12706"/>
    </physiologicalReaction>
</comment>
<organism evidence="11 12">
    <name type="scientific">Naganishia liquefaciens</name>
    <dbReference type="NCBI Taxonomy" id="104408"/>
    <lineage>
        <taxon>Eukaryota</taxon>
        <taxon>Fungi</taxon>
        <taxon>Dikarya</taxon>
        <taxon>Basidiomycota</taxon>
        <taxon>Agaricomycotina</taxon>
        <taxon>Tremellomycetes</taxon>
        <taxon>Filobasidiales</taxon>
        <taxon>Filobasidiaceae</taxon>
        <taxon>Naganishia</taxon>
    </lineage>
</organism>
<dbReference type="GO" id="GO:0032259">
    <property type="term" value="P:methylation"/>
    <property type="evidence" value="ECO:0007669"/>
    <property type="project" value="UniProtKB-KW"/>
</dbReference>
<evidence type="ECO:0000256" key="10">
    <source>
        <dbReference type="RuleBase" id="RU003802"/>
    </source>
</evidence>
<dbReference type="GO" id="GO:0005829">
    <property type="term" value="C:cytosol"/>
    <property type="evidence" value="ECO:0007669"/>
    <property type="project" value="UniProtKB-SubCell"/>
</dbReference>
<accession>A0A8H3YEG7</accession>
<dbReference type="FunFam" id="3.40.50.150:FF:000235">
    <property type="entry name" value="Protein-L-isoaspartate O-methyltransferase"/>
    <property type="match status" value="1"/>
</dbReference>
<evidence type="ECO:0000256" key="8">
    <source>
        <dbReference type="ARBA" id="ARBA00035815"/>
    </source>
</evidence>
<evidence type="ECO:0000256" key="4">
    <source>
        <dbReference type="ARBA" id="ARBA00022490"/>
    </source>
</evidence>
<dbReference type="Proteomes" id="UP000620104">
    <property type="component" value="Unassembled WGS sequence"/>
</dbReference>
<dbReference type="NCBIfam" id="TIGR00080">
    <property type="entry name" value="pimt"/>
    <property type="match status" value="1"/>
</dbReference>
<keyword evidence="12" id="KW-1185">Reference proteome</keyword>
<comment type="similarity">
    <text evidence="2 10">Belongs to the methyltransferase superfamily. L-isoaspartyl/D-aspartyl protein methyltransferase family.</text>
</comment>
<evidence type="ECO:0000313" key="11">
    <source>
        <dbReference type="EMBL" id="GHJ86454.1"/>
    </source>
</evidence>
<dbReference type="EMBL" id="BLZA01000018">
    <property type="protein sequence ID" value="GHJ86454.1"/>
    <property type="molecule type" value="Genomic_DNA"/>
</dbReference>
<evidence type="ECO:0000256" key="6">
    <source>
        <dbReference type="ARBA" id="ARBA00022679"/>
    </source>
</evidence>
<dbReference type="PROSITE" id="PS01279">
    <property type="entry name" value="PCMT"/>
    <property type="match status" value="1"/>
</dbReference>
<dbReference type="PANTHER" id="PTHR11579:SF0">
    <property type="entry name" value="PROTEIN-L-ISOASPARTATE(D-ASPARTATE) O-METHYLTRANSFERASE"/>
    <property type="match status" value="1"/>
</dbReference>
<evidence type="ECO:0000256" key="9">
    <source>
        <dbReference type="ARBA" id="ARBA00054057"/>
    </source>
</evidence>
<dbReference type="Pfam" id="PF01135">
    <property type="entry name" value="PCMT"/>
    <property type="match status" value="1"/>
</dbReference>
<dbReference type="SUPFAM" id="SSF53335">
    <property type="entry name" value="S-adenosyl-L-methionine-dependent methyltransferases"/>
    <property type="match status" value="1"/>
</dbReference>
<comment type="function">
    <text evidence="9">Initiates the repair of damaged proteins by catalyzing methyl esterification of L-isoaspartyl and D-aspartyl residues produced by spontaneous isomerization and racemization of L-aspartyl and L-asparaginyl residues in aging peptides and proteins.</text>
</comment>
<comment type="subunit">
    <text evidence="3">Monomer.</text>
</comment>
<evidence type="ECO:0000256" key="3">
    <source>
        <dbReference type="ARBA" id="ARBA00011245"/>
    </source>
</evidence>
<dbReference type="InterPro" id="IPR029063">
    <property type="entry name" value="SAM-dependent_MTases_sf"/>
</dbReference>
<keyword evidence="7 10" id="KW-0949">S-adenosyl-L-methionine</keyword>
<evidence type="ECO:0000313" key="12">
    <source>
        <dbReference type="Proteomes" id="UP000620104"/>
    </source>
</evidence>
<protein>
    <recommendedName>
        <fullName evidence="10">Protein-L-isoaspartate O-methyltransferase</fullName>
        <ecNumber evidence="10">2.1.1.77</ecNumber>
    </recommendedName>
</protein>
<dbReference type="AlphaFoldDB" id="A0A8H3YEG7"/>
<dbReference type="InterPro" id="IPR000682">
    <property type="entry name" value="PCMT"/>
</dbReference>
<dbReference type="GO" id="GO:0006950">
    <property type="term" value="P:response to stress"/>
    <property type="evidence" value="ECO:0007669"/>
    <property type="project" value="UniProtKB-ARBA"/>
</dbReference>
<dbReference type="GO" id="GO:0004719">
    <property type="term" value="F:protein-L-isoaspartate (D-aspartate) O-methyltransferase activity"/>
    <property type="evidence" value="ECO:0007669"/>
    <property type="project" value="UniProtKB-UniRule"/>
</dbReference>
<sequence length="230" mass="24918">MAWTCTGRSNEELIDKLRKAGLINSRRVASAMSQTDRRHYVPEKEYAYQDSPQPIGFNATISAPHMHAHALEDLEDFLRPGMRVLDVGCGSGYLTAVMHRMVSPTDSDIKGTVIGIDHLSGLTDLSVRNLKNDGVETGSGKGIEIVTGDGRNGWSLGAPYDAIHVGAAASTLPPALVDQLKSPGRMFIPVGSSEQAIWRVDKAKDGTLTKTELFGVRYVPLTDKKAQWSA</sequence>
<reference evidence="11" key="1">
    <citation type="submission" date="2020-07" db="EMBL/GenBank/DDBJ databases">
        <title>Draft Genome Sequence of a Deep-Sea Yeast, Naganishia (Cryptococcus) liquefaciens strain N6.</title>
        <authorList>
            <person name="Han Y.W."/>
            <person name="Kajitani R."/>
            <person name="Morimoto H."/>
            <person name="Parhat M."/>
            <person name="Tsubouchi H."/>
            <person name="Bakenova O."/>
            <person name="Ogata M."/>
            <person name="Argunhan B."/>
            <person name="Aoki R."/>
            <person name="Kajiwara S."/>
            <person name="Itoh T."/>
            <person name="Iwasaki H."/>
        </authorList>
    </citation>
    <scope>NUCLEOTIDE SEQUENCE</scope>
    <source>
        <strain evidence="11">N6</strain>
    </source>
</reference>
<keyword evidence="4" id="KW-0963">Cytoplasm</keyword>
<gene>
    <name evidence="11" type="ORF">NliqN6_2856</name>
</gene>
<comment type="subcellular location">
    <subcellularLocation>
        <location evidence="1">Cytoplasm</location>
        <location evidence="1">Cytosol</location>
    </subcellularLocation>
</comment>
<keyword evidence="5 10" id="KW-0489">Methyltransferase</keyword>
<evidence type="ECO:0000256" key="2">
    <source>
        <dbReference type="ARBA" id="ARBA00005369"/>
    </source>
</evidence>
<proteinExistence type="inferred from homology"/>
<name>A0A8H3YEG7_9TREE</name>
<evidence type="ECO:0000256" key="1">
    <source>
        <dbReference type="ARBA" id="ARBA00004514"/>
    </source>
</evidence>
<keyword evidence="6 10" id="KW-0808">Transferase</keyword>
<comment type="caution">
    <text evidence="11">The sequence shown here is derived from an EMBL/GenBank/DDBJ whole genome shotgun (WGS) entry which is preliminary data.</text>
</comment>
<dbReference type="PANTHER" id="PTHR11579">
    <property type="entry name" value="PROTEIN-L-ISOASPARTATE O-METHYLTRANSFERASE"/>
    <property type="match status" value="1"/>
</dbReference>
<dbReference type="EC" id="2.1.1.77" evidence="10"/>
<dbReference type="Gene3D" id="3.40.50.150">
    <property type="entry name" value="Vaccinia Virus protein VP39"/>
    <property type="match status" value="1"/>
</dbReference>
<dbReference type="OrthoDB" id="73890at2759"/>
<evidence type="ECO:0000256" key="5">
    <source>
        <dbReference type="ARBA" id="ARBA00022603"/>
    </source>
</evidence>